<organism evidence="2 3">
    <name type="scientific">Cirrhinus mrigala</name>
    <name type="common">Mrigala</name>
    <dbReference type="NCBI Taxonomy" id="683832"/>
    <lineage>
        <taxon>Eukaryota</taxon>
        <taxon>Metazoa</taxon>
        <taxon>Chordata</taxon>
        <taxon>Craniata</taxon>
        <taxon>Vertebrata</taxon>
        <taxon>Euteleostomi</taxon>
        <taxon>Actinopterygii</taxon>
        <taxon>Neopterygii</taxon>
        <taxon>Teleostei</taxon>
        <taxon>Ostariophysi</taxon>
        <taxon>Cypriniformes</taxon>
        <taxon>Cyprinidae</taxon>
        <taxon>Labeoninae</taxon>
        <taxon>Labeonini</taxon>
        <taxon>Cirrhinus</taxon>
    </lineage>
</organism>
<dbReference type="AlphaFoldDB" id="A0ABD0RNI6"/>
<evidence type="ECO:0000256" key="1">
    <source>
        <dbReference type="SAM" id="MobiDB-lite"/>
    </source>
</evidence>
<feature type="region of interest" description="Disordered" evidence="1">
    <location>
        <begin position="1"/>
        <end position="40"/>
    </location>
</feature>
<evidence type="ECO:0008006" key="4">
    <source>
        <dbReference type="Google" id="ProtNLM"/>
    </source>
</evidence>
<dbReference type="InterPro" id="IPR043443">
    <property type="entry name" value="FYB1/2-like"/>
</dbReference>
<dbReference type="FunFam" id="2.30.30.40:FF:000307">
    <property type="entry name" value="Predicted protein"/>
    <property type="match status" value="1"/>
</dbReference>
<reference evidence="2 3" key="1">
    <citation type="submission" date="2024-05" db="EMBL/GenBank/DDBJ databases">
        <title>Genome sequencing and assembly of Indian major carp, Cirrhinus mrigala (Hamilton, 1822).</title>
        <authorList>
            <person name="Mohindra V."/>
            <person name="Chowdhury L.M."/>
            <person name="Lal K."/>
            <person name="Jena J.K."/>
        </authorList>
    </citation>
    <scope>NUCLEOTIDE SEQUENCE [LARGE SCALE GENOMIC DNA]</scope>
    <source>
        <strain evidence="2">CM1030</strain>
        <tissue evidence="2">Blood</tissue>
    </source>
</reference>
<evidence type="ECO:0000313" key="2">
    <source>
        <dbReference type="EMBL" id="KAL0200021.1"/>
    </source>
</evidence>
<name>A0ABD0RNI6_CIRMR</name>
<feature type="compositionally biased region" description="Basic and acidic residues" evidence="1">
    <location>
        <begin position="1"/>
        <end position="33"/>
    </location>
</feature>
<dbReference type="EMBL" id="JAMKFB020000002">
    <property type="protein sequence ID" value="KAL0200021.1"/>
    <property type="molecule type" value="Genomic_DNA"/>
</dbReference>
<dbReference type="Gene3D" id="2.30.30.40">
    <property type="entry name" value="SH3 Domains"/>
    <property type="match status" value="1"/>
</dbReference>
<dbReference type="InterPro" id="IPR036028">
    <property type="entry name" value="SH3-like_dom_sf"/>
</dbReference>
<gene>
    <name evidence="2" type="ORF">M9458_003208</name>
</gene>
<keyword evidence="3" id="KW-1185">Reference proteome</keyword>
<protein>
    <recommendedName>
        <fullName evidence="4">Helically-extended SH3 domain-containing protein</fullName>
    </recommendedName>
</protein>
<comment type="caution">
    <text evidence="2">The sequence shown here is derived from an EMBL/GenBank/DDBJ whole genome shotgun (WGS) entry which is preliminary data.</text>
</comment>
<proteinExistence type="predicted"/>
<dbReference type="PANTHER" id="PTHR16830">
    <property type="entry name" value="SH2 CONTAINING ADAPTOR PRAM-1 RELATED"/>
    <property type="match status" value="1"/>
</dbReference>
<evidence type="ECO:0000313" key="3">
    <source>
        <dbReference type="Proteomes" id="UP001529510"/>
    </source>
</evidence>
<dbReference type="PANTHER" id="PTHR16830:SF20">
    <property type="entry name" value="SI:CH211-188C16.1-RELATED"/>
    <property type="match status" value="1"/>
</dbReference>
<dbReference type="Proteomes" id="UP001529510">
    <property type="component" value="Unassembled WGS sequence"/>
</dbReference>
<sequence length="102" mass="12114">MSPEHHEDKEQKKKEKQRLEKEKKEQKEKDKKRNEMHKKFKITGLEEPMYHAKVLADSKLRKYDLPVKSGDLISIIRTVNCPKGKWLARDSNNKCETLLKTP</sequence>
<dbReference type="SUPFAM" id="SSF50044">
    <property type="entry name" value="SH3-domain"/>
    <property type="match status" value="1"/>
</dbReference>
<accession>A0ABD0RNI6</accession>